<dbReference type="Pfam" id="PF01590">
    <property type="entry name" value="GAF"/>
    <property type="match status" value="1"/>
</dbReference>
<dbReference type="Gene3D" id="1.10.8.60">
    <property type="match status" value="1"/>
</dbReference>
<proteinExistence type="predicted"/>
<dbReference type="InterPro" id="IPR002078">
    <property type="entry name" value="Sigma_54_int"/>
</dbReference>
<evidence type="ECO:0000256" key="4">
    <source>
        <dbReference type="ARBA" id="ARBA00023125"/>
    </source>
</evidence>
<dbReference type="SUPFAM" id="SSF52540">
    <property type="entry name" value="P-loop containing nucleoside triphosphate hydrolases"/>
    <property type="match status" value="1"/>
</dbReference>
<evidence type="ECO:0000313" key="7">
    <source>
        <dbReference type="EMBL" id="GAA1205819.1"/>
    </source>
</evidence>
<comment type="caution">
    <text evidence="7">The sequence shown here is derived from an EMBL/GenBank/DDBJ whole genome shotgun (WGS) entry which is preliminary data.</text>
</comment>
<feature type="domain" description="Sigma-54 factor interaction" evidence="6">
    <location>
        <begin position="535"/>
        <end position="595"/>
    </location>
</feature>
<organism evidence="7 8">
    <name type="scientific">Prauserella alba</name>
    <dbReference type="NCBI Taxonomy" id="176898"/>
    <lineage>
        <taxon>Bacteria</taxon>
        <taxon>Bacillati</taxon>
        <taxon>Actinomycetota</taxon>
        <taxon>Actinomycetes</taxon>
        <taxon>Pseudonocardiales</taxon>
        <taxon>Pseudonocardiaceae</taxon>
        <taxon>Prauserella</taxon>
    </lineage>
</organism>
<keyword evidence="2" id="KW-0067">ATP-binding</keyword>
<dbReference type="InterPro" id="IPR058031">
    <property type="entry name" value="AAA_lid_NorR"/>
</dbReference>
<dbReference type="PRINTS" id="PR01590">
    <property type="entry name" value="HTHFIS"/>
</dbReference>
<dbReference type="InterPro" id="IPR003018">
    <property type="entry name" value="GAF"/>
</dbReference>
<dbReference type="Pfam" id="PF02954">
    <property type="entry name" value="HTH_8"/>
    <property type="match status" value="1"/>
</dbReference>
<sequence length="677" mass="72470">MWRGTYREEAGTWSGEPGHVALEGRNGAIVEAPMVEEPLLRVSPTGADGEFVGAALPLIEPMTSSREPVPLRAAADAGVAGAGERALADARTRFLTSEPVSSGEVRTPILNSWQRSRRADVSADRIEVPYVGEENLDAVWVEGARPLLNQLADQLDGQPVSLILTDPTGIVLSQYTGDSDLHRHLEGVHLVPGFSYGEEFVGTNGIGTALEDGTPRRVFGHEHYAEHLEGLACAGVPIQHPLSGKTIGAVDLTCWSRDASGLLIALARSAADQVRQALLATTSPRELELFQAYLQACRRTGGIVLAVDDDNVMMNDYARTLLGAGDQAMLVGQMRELVDAGQRSSTSLLLPSGSPVRVHCRPLSGRGAAVLHVELVEPDEDTGTSAARMPMFLPGTVGSAPVWLRCCHEVDAGFDAGEWLALVGEPGTGKATLAECVQQRRRPGEQLRTLDVDPAADAGRPGWLDVVRSVFAHPASALVIRHVDRLDAASATALTATLAELRDTAGPCVPWVAVTLDSGADTGQLADLLELLPRTVHVPPLRYRIEDLDQLVPFLLGKLSRGGLTCSPAAMKLLMRTTWPGNVSELYGVLRDVVSHRRRTGEIRPGDLPAAYHAVTRRALTHLESIERDAIVRGLRDADGNKSKAAKSLGMSRATIYRKIHDYGIVTAGTGRGGKNR</sequence>
<dbReference type="PROSITE" id="PS50045">
    <property type="entry name" value="SIGMA54_INTERACT_4"/>
    <property type="match status" value="1"/>
</dbReference>
<protein>
    <submittedName>
        <fullName evidence="7">Helix-turn-helix domain-containing protein</fullName>
    </submittedName>
</protein>
<dbReference type="PANTHER" id="PTHR32071">
    <property type="entry name" value="TRANSCRIPTIONAL REGULATORY PROTEIN"/>
    <property type="match status" value="1"/>
</dbReference>
<dbReference type="Gene3D" id="3.30.450.40">
    <property type="match status" value="1"/>
</dbReference>
<keyword evidence="8" id="KW-1185">Reference proteome</keyword>
<accession>A0ABN1VCV2</accession>
<keyword evidence="5" id="KW-0804">Transcription</keyword>
<dbReference type="InterPro" id="IPR009057">
    <property type="entry name" value="Homeodomain-like_sf"/>
</dbReference>
<evidence type="ECO:0000256" key="3">
    <source>
        <dbReference type="ARBA" id="ARBA00023015"/>
    </source>
</evidence>
<dbReference type="InterPro" id="IPR027417">
    <property type="entry name" value="P-loop_NTPase"/>
</dbReference>
<reference evidence="7 8" key="1">
    <citation type="journal article" date="2019" name="Int. J. Syst. Evol. Microbiol.">
        <title>The Global Catalogue of Microorganisms (GCM) 10K type strain sequencing project: providing services to taxonomists for standard genome sequencing and annotation.</title>
        <authorList>
            <consortium name="The Broad Institute Genomics Platform"/>
            <consortium name="The Broad Institute Genome Sequencing Center for Infectious Disease"/>
            <person name="Wu L."/>
            <person name="Ma J."/>
        </authorList>
    </citation>
    <scope>NUCLEOTIDE SEQUENCE [LARGE SCALE GENOMIC DNA]</scope>
    <source>
        <strain evidence="7 8">JCM 13022</strain>
    </source>
</reference>
<dbReference type="InterPro" id="IPR002197">
    <property type="entry name" value="HTH_Fis"/>
</dbReference>
<dbReference type="Pfam" id="PF25601">
    <property type="entry name" value="AAA_lid_14"/>
    <property type="match status" value="1"/>
</dbReference>
<keyword evidence="1" id="KW-0547">Nucleotide-binding</keyword>
<dbReference type="Gene3D" id="1.10.10.60">
    <property type="entry name" value="Homeodomain-like"/>
    <property type="match status" value="1"/>
</dbReference>
<evidence type="ECO:0000256" key="2">
    <source>
        <dbReference type="ARBA" id="ARBA00022840"/>
    </source>
</evidence>
<evidence type="ECO:0000313" key="8">
    <source>
        <dbReference type="Proteomes" id="UP001500467"/>
    </source>
</evidence>
<dbReference type="EMBL" id="BAAALM010000008">
    <property type="protein sequence ID" value="GAA1205819.1"/>
    <property type="molecule type" value="Genomic_DNA"/>
</dbReference>
<evidence type="ECO:0000256" key="1">
    <source>
        <dbReference type="ARBA" id="ARBA00022741"/>
    </source>
</evidence>
<evidence type="ECO:0000256" key="5">
    <source>
        <dbReference type="ARBA" id="ARBA00023163"/>
    </source>
</evidence>
<keyword evidence="4" id="KW-0238">DNA-binding</keyword>
<keyword evidence="3" id="KW-0805">Transcription regulation</keyword>
<dbReference type="Proteomes" id="UP001500467">
    <property type="component" value="Unassembled WGS sequence"/>
</dbReference>
<dbReference type="InterPro" id="IPR029016">
    <property type="entry name" value="GAF-like_dom_sf"/>
</dbReference>
<name>A0ABN1VCV2_9PSEU</name>
<dbReference type="PANTHER" id="PTHR32071:SF122">
    <property type="entry name" value="SIGMA FACTOR"/>
    <property type="match status" value="1"/>
</dbReference>
<dbReference type="SUPFAM" id="SSF46689">
    <property type="entry name" value="Homeodomain-like"/>
    <property type="match status" value="1"/>
</dbReference>
<evidence type="ECO:0000259" key="6">
    <source>
        <dbReference type="PROSITE" id="PS50045"/>
    </source>
</evidence>
<gene>
    <name evidence="7" type="ORF">GCM10009675_25950</name>
</gene>